<proteinExistence type="predicted"/>
<feature type="repeat" description="ANK" evidence="3">
    <location>
        <begin position="416"/>
        <end position="448"/>
    </location>
</feature>
<protein>
    <submittedName>
        <fullName evidence="4">Uncharacterized protein</fullName>
    </submittedName>
</protein>
<dbReference type="EMBL" id="JAIWYP010000002">
    <property type="protein sequence ID" value="KAH3864631.1"/>
    <property type="molecule type" value="Genomic_DNA"/>
</dbReference>
<dbReference type="Proteomes" id="UP000828390">
    <property type="component" value="Unassembled WGS sequence"/>
</dbReference>
<dbReference type="PANTHER" id="PTHR24198:SF165">
    <property type="entry name" value="ANKYRIN REPEAT-CONTAINING PROTEIN-RELATED"/>
    <property type="match status" value="1"/>
</dbReference>
<keyword evidence="1" id="KW-0677">Repeat</keyword>
<dbReference type="PROSITE" id="PS50297">
    <property type="entry name" value="ANK_REP_REGION"/>
    <property type="match status" value="1"/>
</dbReference>
<evidence type="ECO:0000256" key="1">
    <source>
        <dbReference type="ARBA" id="ARBA00022737"/>
    </source>
</evidence>
<dbReference type="Pfam" id="PF12796">
    <property type="entry name" value="Ank_2"/>
    <property type="match status" value="2"/>
</dbReference>
<comment type="caution">
    <text evidence="4">The sequence shown here is derived from an EMBL/GenBank/DDBJ whole genome shotgun (WGS) entry which is preliminary data.</text>
</comment>
<evidence type="ECO:0000313" key="5">
    <source>
        <dbReference type="Proteomes" id="UP000828390"/>
    </source>
</evidence>
<dbReference type="PANTHER" id="PTHR24198">
    <property type="entry name" value="ANKYRIN REPEAT AND PROTEIN KINASE DOMAIN-CONTAINING PROTEIN"/>
    <property type="match status" value="1"/>
</dbReference>
<dbReference type="SMART" id="SM00248">
    <property type="entry name" value="ANK"/>
    <property type="match status" value="8"/>
</dbReference>
<evidence type="ECO:0000256" key="2">
    <source>
        <dbReference type="ARBA" id="ARBA00023043"/>
    </source>
</evidence>
<name>A0A9D4RDN2_DREPO</name>
<keyword evidence="5" id="KW-1185">Reference proteome</keyword>
<keyword evidence="2 3" id="KW-0040">ANK repeat</keyword>
<dbReference type="InterPro" id="IPR002110">
    <property type="entry name" value="Ankyrin_rpt"/>
</dbReference>
<evidence type="ECO:0000256" key="3">
    <source>
        <dbReference type="PROSITE-ProRule" id="PRU00023"/>
    </source>
</evidence>
<reference evidence="4" key="2">
    <citation type="submission" date="2020-11" db="EMBL/GenBank/DDBJ databases">
        <authorList>
            <person name="McCartney M.A."/>
            <person name="Auch B."/>
            <person name="Kono T."/>
            <person name="Mallez S."/>
            <person name="Becker A."/>
            <person name="Gohl D.M."/>
            <person name="Silverstein K.A.T."/>
            <person name="Koren S."/>
            <person name="Bechman K.B."/>
            <person name="Herman A."/>
            <person name="Abrahante J.E."/>
            <person name="Garbe J."/>
        </authorList>
    </citation>
    <scope>NUCLEOTIDE SEQUENCE</scope>
    <source>
        <strain evidence="4">Duluth1</strain>
        <tissue evidence="4">Whole animal</tissue>
    </source>
</reference>
<organism evidence="4 5">
    <name type="scientific">Dreissena polymorpha</name>
    <name type="common">Zebra mussel</name>
    <name type="synonym">Mytilus polymorpha</name>
    <dbReference type="NCBI Taxonomy" id="45954"/>
    <lineage>
        <taxon>Eukaryota</taxon>
        <taxon>Metazoa</taxon>
        <taxon>Spiralia</taxon>
        <taxon>Lophotrochozoa</taxon>
        <taxon>Mollusca</taxon>
        <taxon>Bivalvia</taxon>
        <taxon>Autobranchia</taxon>
        <taxon>Heteroconchia</taxon>
        <taxon>Euheterodonta</taxon>
        <taxon>Imparidentia</taxon>
        <taxon>Neoheterodontei</taxon>
        <taxon>Myida</taxon>
        <taxon>Dreissenoidea</taxon>
        <taxon>Dreissenidae</taxon>
        <taxon>Dreissena</taxon>
    </lineage>
</organism>
<dbReference type="AlphaFoldDB" id="A0A9D4RDN2"/>
<evidence type="ECO:0000313" key="4">
    <source>
        <dbReference type="EMBL" id="KAH3864631.1"/>
    </source>
</evidence>
<accession>A0A9D4RDN2</accession>
<dbReference type="InterPro" id="IPR036770">
    <property type="entry name" value="Ankyrin_rpt-contain_sf"/>
</dbReference>
<dbReference type="Gene3D" id="1.25.40.20">
    <property type="entry name" value="Ankyrin repeat-containing domain"/>
    <property type="match status" value="2"/>
</dbReference>
<reference evidence="4" key="1">
    <citation type="journal article" date="2019" name="bioRxiv">
        <title>The Genome of the Zebra Mussel, Dreissena polymorpha: A Resource for Invasive Species Research.</title>
        <authorList>
            <person name="McCartney M.A."/>
            <person name="Auch B."/>
            <person name="Kono T."/>
            <person name="Mallez S."/>
            <person name="Zhang Y."/>
            <person name="Obille A."/>
            <person name="Becker A."/>
            <person name="Abrahante J.E."/>
            <person name="Garbe J."/>
            <person name="Badalamenti J.P."/>
            <person name="Herman A."/>
            <person name="Mangelson H."/>
            <person name="Liachko I."/>
            <person name="Sullivan S."/>
            <person name="Sone E.D."/>
            <person name="Koren S."/>
            <person name="Silverstein K.A.T."/>
            <person name="Beckman K.B."/>
            <person name="Gohl D.M."/>
        </authorList>
    </citation>
    <scope>NUCLEOTIDE SEQUENCE</scope>
    <source>
        <strain evidence="4">Duluth1</strain>
        <tissue evidence="4">Whole animal</tissue>
    </source>
</reference>
<dbReference type="OrthoDB" id="21416at2759"/>
<sequence>MVFGELCSEMEAIITHVVHSPDHLALEELNKASHLFDQEILIDCTTITNHCICAENFEYFRKPDHVIQCLKKGSCFHCQRYKCMDRKYDTVTASSRLIHIAAAAGRFEVLWFLHRAGCSLETTSGIFELRPLHLAIIHGHFNIFCYLLAQKVDVNAVMKSHGTSFSPLMLAVKYHRDDMVRNLLMVREINPSYRNSLRQSSVLFAVQNNDIDLVNLLLSAEDMHSNKLSETDGRSRHLHHPCAILETLQQDNDVVLKTLLDNGCPAEYVFQGYYWQTTALVLSAILNSYKCLELLVDYGANVDVGVCGTALQWALHLDWTESVNVLRNAQFKHILSEFDDNGNSFESNSINSSIDDEIKDDDNNNETDSERYVCELDDPTLSPLISIWRFVQWINITEPIRRLVEKGHDVNVQDKFGRTGLHYAVEEQSVSGVRALLSLGANCNIPDVCGGTPFWHAVYWNKLSMINELMFANVVMECSARESAYKIGLPPYYGVIEPNAQQLSTLGVAVKKNFVYTARLLLESGYDVSNEDLDELMCFAKPEVKSILRHYSSHAPSLFACARNFVRKRCARRLHRLVAEVELPYRVRDCLLLRDLIHLKVEPALL</sequence>
<dbReference type="PROSITE" id="PS50088">
    <property type="entry name" value="ANK_REPEAT"/>
    <property type="match status" value="1"/>
</dbReference>
<gene>
    <name evidence="4" type="ORF">DPMN_027654</name>
</gene>
<dbReference type="SUPFAM" id="SSF48403">
    <property type="entry name" value="Ankyrin repeat"/>
    <property type="match status" value="1"/>
</dbReference>